<feature type="region of interest" description="Disordered" evidence="1">
    <location>
        <begin position="34"/>
        <end position="53"/>
    </location>
</feature>
<dbReference type="WBParaSite" id="TMUE_3000014023.1">
    <property type="protein sequence ID" value="TMUE_3000014023.1"/>
    <property type="gene ID" value="WBGene00302099"/>
</dbReference>
<sequence length="171" mass="18976">MRSYPVLKHHIFNKNLPSKKRAIKKRVPLEPFPKLADGNCNTKHQGTKPPLSHLTPAKILADIERFEKGKRTVNDSKAVSGPNYPYHGIRPHGNGNAVKGWGSKNHLTKANGPPGSFTRTPIGRLNNTKVPTTLISQRPVKRYKDNRASIMRTAAIREKITAAAVAMKNAY</sequence>
<evidence type="ECO:0000256" key="1">
    <source>
        <dbReference type="SAM" id="MobiDB-lite"/>
    </source>
</evidence>
<evidence type="ECO:0000313" key="3">
    <source>
        <dbReference type="WBParaSite" id="TMUE_3000014023.1"/>
    </source>
</evidence>
<proteinExistence type="predicted"/>
<protein>
    <submittedName>
        <fullName evidence="3">Uncharacterized protein</fullName>
    </submittedName>
</protein>
<organism evidence="2 3">
    <name type="scientific">Trichuris muris</name>
    <name type="common">Mouse whipworm</name>
    <dbReference type="NCBI Taxonomy" id="70415"/>
    <lineage>
        <taxon>Eukaryota</taxon>
        <taxon>Metazoa</taxon>
        <taxon>Ecdysozoa</taxon>
        <taxon>Nematoda</taxon>
        <taxon>Enoplea</taxon>
        <taxon>Dorylaimia</taxon>
        <taxon>Trichinellida</taxon>
        <taxon>Trichuridae</taxon>
        <taxon>Trichuris</taxon>
    </lineage>
</organism>
<feature type="region of interest" description="Disordered" evidence="1">
    <location>
        <begin position="100"/>
        <end position="126"/>
    </location>
</feature>
<dbReference type="AlphaFoldDB" id="A0A5S6R3M2"/>
<keyword evidence="2" id="KW-1185">Reference proteome</keyword>
<dbReference type="Proteomes" id="UP000046395">
    <property type="component" value="Unassembled WGS sequence"/>
</dbReference>
<accession>A0A5S6R3M2</accession>
<name>A0A5S6R3M2_TRIMR</name>
<reference evidence="3" key="1">
    <citation type="submission" date="2019-12" db="UniProtKB">
        <authorList>
            <consortium name="WormBaseParasite"/>
        </authorList>
    </citation>
    <scope>IDENTIFICATION</scope>
</reference>
<evidence type="ECO:0000313" key="2">
    <source>
        <dbReference type="Proteomes" id="UP000046395"/>
    </source>
</evidence>